<comment type="cofactor">
    <cofactor evidence="1">
        <name>heme</name>
        <dbReference type="ChEBI" id="CHEBI:30413"/>
    </cofactor>
</comment>
<dbReference type="AlphaFoldDB" id="F8NXH2"/>
<dbReference type="Gene3D" id="1.10.630.10">
    <property type="entry name" value="Cytochrome P450"/>
    <property type="match status" value="1"/>
</dbReference>
<dbReference type="Proteomes" id="UP000008064">
    <property type="component" value="Unassembled WGS sequence"/>
</dbReference>
<evidence type="ECO:0000256" key="1">
    <source>
        <dbReference type="ARBA" id="ARBA00001971"/>
    </source>
</evidence>
<dbReference type="KEGG" id="sla:SERLADRAFT_468254"/>
<dbReference type="GO" id="GO:0020037">
    <property type="term" value="F:heme binding"/>
    <property type="evidence" value="ECO:0007669"/>
    <property type="project" value="InterPro"/>
</dbReference>
<keyword evidence="5" id="KW-0560">Oxidoreductase</keyword>
<organism>
    <name type="scientific">Serpula lacrymans var. lacrymans (strain S7.9)</name>
    <name type="common">Dry rot fungus</name>
    <dbReference type="NCBI Taxonomy" id="578457"/>
    <lineage>
        <taxon>Eukaryota</taxon>
        <taxon>Fungi</taxon>
        <taxon>Dikarya</taxon>
        <taxon>Basidiomycota</taxon>
        <taxon>Agaricomycotina</taxon>
        <taxon>Agaricomycetes</taxon>
        <taxon>Agaricomycetidae</taxon>
        <taxon>Boletales</taxon>
        <taxon>Coniophorineae</taxon>
        <taxon>Serpulaceae</taxon>
        <taxon>Serpula</taxon>
    </lineage>
</organism>
<dbReference type="HOGENOM" id="CLU_001570_2_2_1"/>
<evidence type="ECO:0000256" key="3">
    <source>
        <dbReference type="ARBA" id="ARBA00022617"/>
    </source>
</evidence>
<keyword evidence="6" id="KW-0408">Iron</keyword>
<dbReference type="GO" id="GO:0005506">
    <property type="term" value="F:iron ion binding"/>
    <property type="evidence" value="ECO:0007669"/>
    <property type="project" value="InterPro"/>
</dbReference>
<sequence length="217" mass="24785">MGLTFLDCSLAALGIFLIKRLLSPKPSVPLPPGPRPLPIVGNIHNVPLERSWVMFADWKTKYGDILSFHVLGTRLVIVNSAEMAVDILDKKSAIYSDRPSFTMAGELIGWKNTSIFLRYGETFREHRRNFHRLIGSRALMQKFDPVVEQFTRRFLQDVLKNPHHDKLRPYIRKMAGSIILKISYGYNVQDENDPLVKLADRAVAQFSELVVFGTYLV</sequence>
<dbReference type="EMBL" id="GL945434">
    <property type="protein sequence ID" value="EGO24644.1"/>
    <property type="molecule type" value="Genomic_DNA"/>
</dbReference>
<protein>
    <recommendedName>
        <fullName evidence="9">Cytochrome P450</fullName>
    </recommendedName>
</protein>
<keyword evidence="3" id="KW-0349">Heme</keyword>
<evidence type="ECO:0000313" key="8">
    <source>
        <dbReference type="EMBL" id="EGO24644.1"/>
    </source>
</evidence>
<evidence type="ECO:0000256" key="7">
    <source>
        <dbReference type="ARBA" id="ARBA00023033"/>
    </source>
</evidence>
<reference evidence="8" key="1">
    <citation type="submission" date="2011-04" db="EMBL/GenBank/DDBJ databases">
        <title>Evolution of plant cell wall degrading machinery underlies the functional diversity of forest fungi.</title>
        <authorList>
            <consortium name="US DOE Joint Genome Institute (JGI-PGF)"/>
            <person name="Eastwood D.C."/>
            <person name="Floudas D."/>
            <person name="Binder M."/>
            <person name="Majcherczyk A."/>
            <person name="Schneider P."/>
            <person name="Aerts A."/>
            <person name="Asiegbu F.O."/>
            <person name="Baker S.E."/>
            <person name="Barry K."/>
            <person name="Bendiksby M."/>
            <person name="Blumentritt M."/>
            <person name="Coutinho P.M."/>
            <person name="Cullen D."/>
            <person name="Cullen D."/>
            <person name="Gathman A."/>
            <person name="Goodell B."/>
            <person name="Henrissat B."/>
            <person name="Ihrmark K."/>
            <person name="Kauserud H."/>
            <person name="Kohler A."/>
            <person name="LaButti K."/>
            <person name="Lapidus A."/>
            <person name="Lavin J.L."/>
            <person name="Lee Y.-H."/>
            <person name="Lindquist E."/>
            <person name="Lilly W."/>
            <person name="Lucas S."/>
            <person name="Morin E."/>
            <person name="Murat C."/>
            <person name="Oguiza J.A."/>
            <person name="Park J."/>
            <person name="Pisabarro A.G."/>
            <person name="Riley R."/>
            <person name="Rosling A."/>
            <person name="Salamov A."/>
            <person name="Schmidt O."/>
            <person name="Schmutz J."/>
            <person name="Skrede I."/>
            <person name="Stenlid J."/>
            <person name="Wiebenga A."/>
            <person name="Xie X."/>
            <person name="Kues U."/>
            <person name="Hibbett D.S."/>
            <person name="Hoffmeister D."/>
            <person name="Hogberg N."/>
            <person name="Martin F."/>
            <person name="Grigoriev I.V."/>
            <person name="Watkinson S.C."/>
        </authorList>
    </citation>
    <scope>NUCLEOTIDE SEQUENCE</scope>
    <source>
        <strain evidence="8">S7.9</strain>
    </source>
</reference>
<feature type="non-terminal residue" evidence="8">
    <location>
        <position position="217"/>
    </location>
</feature>
<dbReference type="PANTHER" id="PTHR46300:SF7">
    <property type="entry name" value="P450, PUTATIVE (EUROFUNG)-RELATED"/>
    <property type="match status" value="1"/>
</dbReference>
<dbReference type="GO" id="GO:0004497">
    <property type="term" value="F:monooxygenase activity"/>
    <property type="evidence" value="ECO:0007669"/>
    <property type="project" value="UniProtKB-KW"/>
</dbReference>
<dbReference type="GO" id="GO:0016705">
    <property type="term" value="F:oxidoreductase activity, acting on paired donors, with incorporation or reduction of molecular oxygen"/>
    <property type="evidence" value="ECO:0007669"/>
    <property type="project" value="InterPro"/>
</dbReference>
<accession>F8NXH2</accession>
<keyword evidence="4" id="KW-0479">Metal-binding</keyword>
<dbReference type="RefSeq" id="XP_007318663.1">
    <property type="nucleotide sequence ID" value="XM_007318601.1"/>
</dbReference>
<evidence type="ECO:0000256" key="5">
    <source>
        <dbReference type="ARBA" id="ARBA00023002"/>
    </source>
</evidence>
<comment type="similarity">
    <text evidence="2">Belongs to the cytochrome P450 family.</text>
</comment>
<evidence type="ECO:0000256" key="4">
    <source>
        <dbReference type="ARBA" id="ARBA00022723"/>
    </source>
</evidence>
<evidence type="ECO:0008006" key="9">
    <source>
        <dbReference type="Google" id="ProtNLM"/>
    </source>
</evidence>
<dbReference type="InterPro" id="IPR050364">
    <property type="entry name" value="Cytochrome_P450_fung"/>
</dbReference>
<dbReference type="PANTHER" id="PTHR46300">
    <property type="entry name" value="P450, PUTATIVE (EUROFUNG)-RELATED-RELATED"/>
    <property type="match status" value="1"/>
</dbReference>
<proteinExistence type="inferred from homology"/>
<dbReference type="SUPFAM" id="SSF48264">
    <property type="entry name" value="Cytochrome P450"/>
    <property type="match status" value="1"/>
</dbReference>
<dbReference type="GeneID" id="18819380"/>
<dbReference type="OrthoDB" id="2789670at2759"/>
<evidence type="ECO:0000256" key="6">
    <source>
        <dbReference type="ARBA" id="ARBA00023004"/>
    </source>
</evidence>
<evidence type="ECO:0000256" key="2">
    <source>
        <dbReference type="ARBA" id="ARBA00010617"/>
    </source>
</evidence>
<name>F8NXH2_SERL9</name>
<gene>
    <name evidence="8" type="ORF">SERLADRAFT_468254</name>
</gene>
<dbReference type="InterPro" id="IPR036396">
    <property type="entry name" value="Cyt_P450_sf"/>
</dbReference>
<keyword evidence="7" id="KW-0503">Monooxygenase</keyword>
<dbReference type="InterPro" id="IPR001128">
    <property type="entry name" value="Cyt_P450"/>
</dbReference>
<dbReference type="Pfam" id="PF00067">
    <property type="entry name" value="p450"/>
    <property type="match status" value="1"/>
</dbReference>